<proteinExistence type="predicted"/>
<dbReference type="InterPro" id="IPR036291">
    <property type="entry name" value="NAD(P)-bd_dom_sf"/>
</dbReference>
<evidence type="ECO:0000313" key="2">
    <source>
        <dbReference type="EMBL" id="AMD89629.1"/>
    </source>
</evidence>
<dbReference type="Proteomes" id="UP000069241">
    <property type="component" value="Chromosome"/>
</dbReference>
<dbReference type="SMART" id="SM00881">
    <property type="entry name" value="CoA_binding"/>
    <property type="match status" value="1"/>
</dbReference>
<dbReference type="PANTHER" id="PTHR33303:SF2">
    <property type="entry name" value="COA-BINDING DOMAIN-CONTAINING PROTEIN"/>
    <property type="match status" value="1"/>
</dbReference>
<dbReference type="InterPro" id="IPR003781">
    <property type="entry name" value="CoA-bd"/>
</dbReference>
<evidence type="ECO:0000313" key="3">
    <source>
        <dbReference type="Proteomes" id="UP000069241"/>
    </source>
</evidence>
<dbReference type="Gene3D" id="3.40.50.720">
    <property type="entry name" value="NAD(P)-binding Rossmann-like Domain"/>
    <property type="match status" value="1"/>
</dbReference>
<dbReference type="SUPFAM" id="SSF51735">
    <property type="entry name" value="NAD(P)-binding Rossmann-fold domains"/>
    <property type="match status" value="1"/>
</dbReference>
<dbReference type="RefSeq" id="WP_062251977.1">
    <property type="nucleotide sequence ID" value="NZ_CP014229.1"/>
</dbReference>
<keyword evidence="3" id="KW-1185">Reference proteome</keyword>
<dbReference type="STRING" id="44742.AXF13_05600"/>
<sequence>MPDDIWLRALLRNAKDIAILGAKDKPGQPVDGVGRYLLRQGYKIWPVHPARATVWGLAAYQDLAALPKPVDIIDVFRAPQHCPEHARQVLALPWRPKVFWMQSGIVSPEARELLEAAGVAVVENACLMVEHARLLGSAAEQQA</sequence>
<reference evidence="3" key="1">
    <citation type="submission" date="2016-02" db="EMBL/GenBank/DDBJ databases">
        <authorList>
            <person name="Holder M.E."/>
            <person name="Ajami N.J."/>
            <person name="Petrosino J.F."/>
        </authorList>
    </citation>
    <scope>NUCLEOTIDE SEQUENCE [LARGE SCALE GENOMIC DNA]</scope>
    <source>
        <strain evidence="3">CCUG 45958</strain>
    </source>
</reference>
<dbReference type="KEGG" id="dfi:AXF13_05600"/>
<name>A0A120KLX7_9BACT</name>
<dbReference type="AlphaFoldDB" id="A0A120KLX7"/>
<protein>
    <submittedName>
        <fullName evidence="2">CoA-binding protein</fullName>
    </submittedName>
</protein>
<accession>A0A120KLX7</accession>
<feature type="domain" description="CoA-binding" evidence="1">
    <location>
        <begin position="11"/>
        <end position="105"/>
    </location>
</feature>
<dbReference type="PANTHER" id="PTHR33303">
    <property type="entry name" value="CYTOPLASMIC PROTEIN-RELATED"/>
    <property type="match status" value="1"/>
</dbReference>
<organism evidence="2 3">
    <name type="scientific">Desulfovibrio fairfieldensis</name>
    <dbReference type="NCBI Taxonomy" id="44742"/>
    <lineage>
        <taxon>Bacteria</taxon>
        <taxon>Pseudomonadati</taxon>
        <taxon>Thermodesulfobacteriota</taxon>
        <taxon>Desulfovibrionia</taxon>
        <taxon>Desulfovibrionales</taxon>
        <taxon>Desulfovibrionaceae</taxon>
        <taxon>Desulfovibrio</taxon>
    </lineage>
</organism>
<dbReference type="EMBL" id="CP014229">
    <property type="protein sequence ID" value="AMD89629.1"/>
    <property type="molecule type" value="Genomic_DNA"/>
</dbReference>
<gene>
    <name evidence="2" type="ORF">AXF13_05600</name>
</gene>
<evidence type="ECO:0000259" key="1">
    <source>
        <dbReference type="SMART" id="SM00881"/>
    </source>
</evidence>
<dbReference type="Pfam" id="PF13380">
    <property type="entry name" value="CoA_binding_2"/>
    <property type="match status" value="1"/>
</dbReference>